<dbReference type="EMBL" id="SGXA01000005">
    <property type="protein sequence ID" value="RZS65502.1"/>
    <property type="molecule type" value="Genomic_DNA"/>
</dbReference>
<dbReference type="Proteomes" id="UP000293874">
    <property type="component" value="Unassembled WGS sequence"/>
</dbReference>
<name>A0A4Q7MFJ3_9BACT</name>
<proteinExistence type="predicted"/>
<evidence type="ECO:0000313" key="2">
    <source>
        <dbReference type="Proteomes" id="UP000293874"/>
    </source>
</evidence>
<dbReference type="RefSeq" id="WP_130544163.1">
    <property type="nucleotide sequence ID" value="NZ_CP042431.1"/>
</dbReference>
<gene>
    <name evidence="1" type="ORF">EV199_5676</name>
</gene>
<keyword evidence="2" id="KW-1185">Reference proteome</keyword>
<accession>A0A4Q7MFJ3</accession>
<protein>
    <submittedName>
        <fullName evidence="1">Uncharacterized protein</fullName>
    </submittedName>
</protein>
<evidence type="ECO:0000313" key="1">
    <source>
        <dbReference type="EMBL" id="RZS65502.1"/>
    </source>
</evidence>
<dbReference type="OrthoDB" id="643670at2"/>
<comment type="caution">
    <text evidence="1">The sequence shown here is derived from an EMBL/GenBank/DDBJ whole genome shotgun (WGS) entry which is preliminary data.</text>
</comment>
<reference evidence="1 2" key="1">
    <citation type="submission" date="2019-02" db="EMBL/GenBank/DDBJ databases">
        <title>Genomic Encyclopedia of Type Strains, Phase IV (KMG-IV): sequencing the most valuable type-strain genomes for metagenomic binning, comparative biology and taxonomic classification.</title>
        <authorList>
            <person name="Goeker M."/>
        </authorList>
    </citation>
    <scope>NUCLEOTIDE SEQUENCE [LARGE SCALE GENOMIC DNA]</scope>
    <source>
        <strain evidence="1 2">DSM 18116</strain>
    </source>
</reference>
<organism evidence="1 2">
    <name type="scientific">Pseudobacter ginsenosidimutans</name>
    <dbReference type="NCBI Taxonomy" id="661488"/>
    <lineage>
        <taxon>Bacteria</taxon>
        <taxon>Pseudomonadati</taxon>
        <taxon>Bacteroidota</taxon>
        <taxon>Chitinophagia</taxon>
        <taxon>Chitinophagales</taxon>
        <taxon>Chitinophagaceae</taxon>
        <taxon>Pseudobacter</taxon>
    </lineage>
</organism>
<dbReference type="AlphaFoldDB" id="A0A4Q7MFJ3"/>
<sequence length="410" mass="46461">MRNILLVVLISLLIAEQGLAQGRRSSRDSIGVIPWRNAIKQAPVLTGRSEPRNIVPHEQPLCFPTEFDLKINIPGKIVEQAMFINANTGVIGYLPPHSDGLVNFLFPELADFSFWVMGLKGNMYHYSTRKGKNNIIEKWVSTGNTETHQYQMTGSHFTGEADLQRKNVTAPYCNGSLTAMAYRFSNAPNMTWYLYGDRFPEKLHPRKFLGNFGVGYLQTDEGLYIITEFRTSSYTCRVTDIQVTNTCLHTTEFKLMENEFIQKQTEAVQKQKQKLERDAAGVSGNCSNEQSALIGFKQELARKREEALRQAKTGNTYQDVNVQRSLQAMMDPLTTVQEGILSTKLSICRAMHSNSSKREEKLNCLTNQLSELTQLEVQMKALDARYVNEPGKAYAEKSKLYLQKKPMKCG</sequence>